<gene>
    <name evidence="1" type="ORF">NHN17_18890</name>
</gene>
<organism evidence="1 2">
    <name type="scientific">Photobacterium pectinilyticum</name>
    <dbReference type="NCBI Taxonomy" id="2906793"/>
    <lineage>
        <taxon>Bacteria</taxon>
        <taxon>Pseudomonadati</taxon>
        <taxon>Pseudomonadota</taxon>
        <taxon>Gammaproteobacteria</taxon>
        <taxon>Vibrionales</taxon>
        <taxon>Vibrionaceae</taxon>
        <taxon>Photobacterium</taxon>
    </lineage>
</organism>
<reference evidence="1 2" key="1">
    <citation type="submission" date="2022-07" db="EMBL/GenBank/DDBJ databases">
        <title>Photobacterium pectinilyticum sp. nov., a marine bacterium isolated from surface seawater of Qingdao offshore.</title>
        <authorList>
            <person name="Wang X."/>
        </authorList>
    </citation>
    <scope>NUCLEOTIDE SEQUENCE [LARGE SCALE GENOMIC DNA]</scope>
    <source>
        <strain evidence="1 2">ZSDE20</strain>
    </source>
</reference>
<evidence type="ECO:0000313" key="1">
    <source>
        <dbReference type="EMBL" id="MCQ1060115.1"/>
    </source>
</evidence>
<name>A0ABT1N5V4_9GAMM</name>
<protein>
    <submittedName>
        <fullName evidence="1">Uncharacterized protein</fullName>
    </submittedName>
</protein>
<sequence>MTEYEIAQEIKNKGYHTRKRFNRDLNQVMDLGNAYLFNDERGLRQGSLQASWFLLSKDNIVWYIEVHQRQQGLFADAYMIDSGIYKSYVLLFHEEYSACINQLASWQGSGV</sequence>
<evidence type="ECO:0000313" key="2">
    <source>
        <dbReference type="Proteomes" id="UP001524460"/>
    </source>
</evidence>
<comment type="caution">
    <text evidence="1">The sequence shown here is derived from an EMBL/GenBank/DDBJ whole genome shotgun (WGS) entry which is preliminary data.</text>
</comment>
<dbReference type="EMBL" id="JANEYT010000057">
    <property type="protein sequence ID" value="MCQ1060115.1"/>
    <property type="molecule type" value="Genomic_DNA"/>
</dbReference>
<keyword evidence="2" id="KW-1185">Reference proteome</keyword>
<proteinExistence type="predicted"/>
<accession>A0ABT1N5V4</accession>
<dbReference type="Proteomes" id="UP001524460">
    <property type="component" value="Unassembled WGS sequence"/>
</dbReference>
<dbReference type="RefSeq" id="WP_255044201.1">
    <property type="nucleotide sequence ID" value="NZ_JANEYT010000057.1"/>
</dbReference>